<gene>
    <name evidence="2" type="ORF">KI387_041565</name>
</gene>
<evidence type="ECO:0000313" key="3">
    <source>
        <dbReference type="Proteomes" id="UP000824469"/>
    </source>
</evidence>
<protein>
    <submittedName>
        <fullName evidence="2">Uncharacterized protein</fullName>
    </submittedName>
</protein>
<reference evidence="2 3" key="1">
    <citation type="journal article" date="2021" name="Nat. Plants">
        <title>The Taxus genome provides insights into paclitaxel biosynthesis.</title>
        <authorList>
            <person name="Xiong X."/>
            <person name="Gou J."/>
            <person name="Liao Q."/>
            <person name="Li Y."/>
            <person name="Zhou Q."/>
            <person name="Bi G."/>
            <person name="Li C."/>
            <person name="Du R."/>
            <person name="Wang X."/>
            <person name="Sun T."/>
            <person name="Guo L."/>
            <person name="Liang H."/>
            <person name="Lu P."/>
            <person name="Wu Y."/>
            <person name="Zhang Z."/>
            <person name="Ro D.K."/>
            <person name="Shang Y."/>
            <person name="Huang S."/>
            <person name="Yan J."/>
        </authorList>
    </citation>
    <scope>NUCLEOTIDE SEQUENCE [LARGE SCALE GENOMIC DNA]</scope>
    <source>
        <strain evidence="2">Ta-2019</strain>
    </source>
</reference>
<accession>A0AA38F9N9</accession>
<comment type="caution">
    <text evidence="2">The sequence shown here is derived from an EMBL/GenBank/DDBJ whole genome shotgun (WGS) entry which is preliminary data.</text>
</comment>
<proteinExistence type="predicted"/>
<sequence length="273" mass="30879">MSYFTIDGHYRLVYGPHFFILLHLRWGKKINLAAFLFQSLEHSINLAREGEGPILHQGLLYLLFKFVASPAELSLFPPKHSRPHHTPTSSPIPSPASHPPPAITTTDKFPLTLTPMLKSWGPPSQVLFPLPPLFVYPPQVWPVSLTLWLWWHSLLLLLPPAQSSTSQTPCLGLLSCILIPQNLTRLAWRWSSRRRVLTSSWMPVIIIMEDHDTNPQDVQMDVVPNWKDSASGNIEKANTDSAVDTENQPEDRHVELVTSILAKLKRSFSVLKA</sequence>
<dbReference type="EMBL" id="JAHRHJ020001421">
    <property type="protein sequence ID" value="KAH9293232.1"/>
    <property type="molecule type" value="Genomic_DNA"/>
</dbReference>
<keyword evidence="3" id="KW-1185">Reference proteome</keyword>
<organism evidence="2 3">
    <name type="scientific">Taxus chinensis</name>
    <name type="common">Chinese yew</name>
    <name type="synonym">Taxus wallichiana var. chinensis</name>
    <dbReference type="NCBI Taxonomy" id="29808"/>
    <lineage>
        <taxon>Eukaryota</taxon>
        <taxon>Viridiplantae</taxon>
        <taxon>Streptophyta</taxon>
        <taxon>Embryophyta</taxon>
        <taxon>Tracheophyta</taxon>
        <taxon>Spermatophyta</taxon>
        <taxon>Pinopsida</taxon>
        <taxon>Pinidae</taxon>
        <taxon>Conifers II</taxon>
        <taxon>Cupressales</taxon>
        <taxon>Taxaceae</taxon>
        <taxon>Taxus</taxon>
    </lineage>
</organism>
<dbReference type="Proteomes" id="UP000824469">
    <property type="component" value="Unassembled WGS sequence"/>
</dbReference>
<feature type="region of interest" description="Disordered" evidence="1">
    <location>
        <begin position="79"/>
        <end position="99"/>
    </location>
</feature>
<dbReference type="AlphaFoldDB" id="A0AA38F9N9"/>
<name>A0AA38F9N9_TAXCH</name>
<evidence type="ECO:0000313" key="2">
    <source>
        <dbReference type="EMBL" id="KAH9293232.1"/>
    </source>
</evidence>
<feature type="compositionally biased region" description="Pro residues" evidence="1">
    <location>
        <begin position="90"/>
        <end position="99"/>
    </location>
</feature>
<evidence type="ECO:0000256" key="1">
    <source>
        <dbReference type="SAM" id="MobiDB-lite"/>
    </source>
</evidence>